<keyword evidence="4" id="KW-0762">Sugar transport</keyword>
<dbReference type="GO" id="GO:0016301">
    <property type="term" value="F:kinase activity"/>
    <property type="evidence" value="ECO:0007669"/>
    <property type="project" value="UniProtKB-KW"/>
</dbReference>
<name>A0A3R6YIR5_9LACO</name>
<evidence type="ECO:0000256" key="3">
    <source>
        <dbReference type="ARBA" id="ARBA00022490"/>
    </source>
</evidence>
<keyword evidence="3" id="KW-0963">Cytoplasm</keyword>
<dbReference type="GO" id="GO:0009401">
    <property type="term" value="P:phosphoenolpyruvate-dependent sugar phosphotransferase system"/>
    <property type="evidence" value="ECO:0007669"/>
    <property type="project" value="UniProtKB-KW"/>
</dbReference>
<reference evidence="9 10" key="1">
    <citation type="submission" date="2018-07" db="EMBL/GenBank/DDBJ databases">
        <title>Genome sequences of six Lactobacillus spp. isolated from bumble bee guts.</title>
        <authorList>
            <person name="Motta E.V.S."/>
            <person name="Moran N.A."/>
        </authorList>
    </citation>
    <scope>NUCLEOTIDE SEQUENCE [LARGE SCALE GENOMIC DNA]</scope>
    <source>
        <strain evidence="9 10">LV-8.1</strain>
    </source>
</reference>
<dbReference type="GO" id="GO:0008982">
    <property type="term" value="F:protein-N(PI)-phosphohistidine-sugar phosphotransferase activity"/>
    <property type="evidence" value="ECO:0007669"/>
    <property type="project" value="InterPro"/>
</dbReference>
<sequence>MISLVRIDDRLIHGQVAVVWTKYLGVSRIIVANNNVAKNESQKMALSLAVPSGVKAFFKTIDDTVGILSDSRSEKMKILVIVDSPQDALQLCNKLPNKINSINIGNYGRINNMNGDKKEQLADNLFVTDDDKKYLDLLCQKVDNVYIQSVPTSNKKKL</sequence>
<evidence type="ECO:0000313" key="9">
    <source>
        <dbReference type="EMBL" id="RHW45645.1"/>
    </source>
</evidence>
<dbReference type="InterPro" id="IPR004720">
    <property type="entry name" value="PTS_IIB_sorbose-sp"/>
</dbReference>
<organism evidence="9 10">
    <name type="scientific">Bombilactobacillus bombi</name>
    <dbReference type="NCBI Taxonomy" id="1303590"/>
    <lineage>
        <taxon>Bacteria</taxon>
        <taxon>Bacillati</taxon>
        <taxon>Bacillota</taxon>
        <taxon>Bacilli</taxon>
        <taxon>Lactobacillales</taxon>
        <taxon>Lactobacillaceae</taxon>
        <taxon>Bombilactobacillus</taxon>
    </lineage>
</organism>
<evidence type="ECO:0000256" key="6">
    <source>
        <dbReference type="ARBA" id="ARBA00022683"/>
    </source>
</evidence>
<evidence type="ECO:0000259" key="8">
    <source>
        <dbReference type="PROSITE" id="PS51101"/>
    </source>
</evidence>
<dbReference type="Proteomes" id="UP000284822">
    <property type="component" value="Unassembled WGS sequence"/>
</dbReference>
<dbReference type="Pfam" id="PF03830">
    <property type="entry name" value="PTSIIB_sorb"/>
    <property type="match status" value="1"/>
</dbReference>
<dbReference type="AlphaFoldDB" id="A0A3R6YIR5"/>
<evidence type="ECO:0000313" key="10">
    <source>
        <dbReference type="Proteomes" id="UP000284822"/>
    </source>
</evidence>
<dbReference type="EMBL" id="QOCS01000016">
    <property type="protein sequence ID" value="RHW45645.1"/>
    <property type="molecule type" value="Genomic_DNA"/>
</dbReference>
<keyword evidence="5" id="KW-0808">Transferase</keyword>
<keyword evidence="7" id="KW-0418">Kinase</keyword>
<evidence type="ECO:0000256" key="1">
    <source>
        <dbReference type="ARBA" id="ARBA00004496"/>
    </source>
</evidence>
<evidence type="ECO:0000256" key="7">
    <source>
        <dbReference type="ARBA" id="ARBA00022777"/>
    </source>
</evidence>
<dbReference type="Gene3D" id="3.40.35.10">
    <property type="entry name" value="Phosphotransferase system, sorbose subfamily IIB component"/>
    <property type="match status" value="1"/>
</dbReference>
<comment type="subcellular location">
    <subcellularLocation>
        <location evidence="1">Cytoplasm</location>
    </subcellularLocation>
</comment>
<comment type="caution">
    <text evidence="9">The sequence shown here is derived from an EMBL/GenBank/DDBJ whole genome shotgun (WGS) entry which is preliminary data.</text>
</comment>
<dbReference type="GO" id="GO:0005737">
    <property type="term" value="C:cytoplasm"/>
    <property type="evidence" value="ECO:0007669"/>
    <property type="project" value="UniProtKB-SubCell"/>
</dbReference>
<feature type="domain" description="PTS EIIB type-4" evidence="8">
    <location>
        <begin position="1"/>
        <end position="158"/>
    </location>
</feature>
<accession>A0A3R6YIR5</accession>
<keyword evidence="2" id="KW-0813">Transport</keyword>
<dbReference type="RefSeq" id="WP_118911016.1">
    <property type="nucleotide sequence ID" value="NZ_QOCS01000016.1"/>
</dbReference>
<dbReference type="SUPFAM" id="SSF52728">
    <property type="entry name" value="PTS IIb component"/>
    <property type="match status" value="1"/>
</dbReference>
<dbReference type="InterPro" id="IPR036667">
    <property type="entry name" value="PTS_IIB_sorbose-sp_sf"/>
</dbReference>
<gene>
    <name evidence="9" type="ORF">DS832_07445</name>
</gene>
<evidence type="ECO:0000256" key="2">
    <source>
        <dbReference type="ARBA" id="ARBA00022448"/>
    </source>
</evidence>
<evidence type="ECO:0000256" key="4">
    <source>
        <dbReference type="ARBA" id="ARBA00022597"/>
    </source>
</evidence>
<dbReference type="PROSITE" id="PS51101">
    <property type="entry name" value="PTS_EIIB_TYPE_4"/>
    <property type="match status" value="1"/>
</dbReference>
<protein>
    <submittedName>
        <fullName evidence="9">PTS mannose/fructose/sorbose transporter subunit IIB</fullName>
    </submittedName>
</protein>
<keyword evidence="6" id="KW-0598">Phosphotransferase system</keyword>
<evidence type="ECO:0000256" key="5">
    <source>
        <dbReference type="ARBA" id="ARBA00022679"/>
    </source>
</evidence>
<proteinExistence type="predicted"/>